<evidence type="ECO:0000256" key="8">
    <source>
        <dbReference type="ARBA" id="ARBA00048679"/>
    </source>
</evidence>
<dbReference type="InterPro" id="IPR050236">
    <property type="entry name" value="Ser_Thr_kinase_AGC"/>
</dbReference>
<dbReference type="InterPro" id="IPR011009">
    <property type="entry name" value="Kinase-like_dom_sf"/>
</dbReference>
<dbReference type="Proteomes" id="UP000324800">
    <property type="component" value="Unassembled WGS sequence"/>
</dbReference>
<dbReference type="PROSITE" id="PS50011">
    <property type="entry name" value="PROTEIN_KINASE_DOM"/>
    <property type="match status" value="1"/>
</dbReference>
<dbReference type="AlphaFoldDB" id="A0A5J4WZN3"/>
<evidence type="ECO:0000256" key="2">
    <source>
        <dbReference type="ARBA" id="ARBA00022527"/>
    </source>
</evidence>
<evidence type="ECO:0000256" key="6">
    <source>
        <dbReference type="ARBA" id="ARBA00022840"/>
    </source>
</evidence>
<evidence type="ECO:0000256" key="5">
    <source>
        <dbReference type="ARBA" id="ARBA00022777"/>
    </source>
</evidence>
<keyword evidence="4" id="KW-0547">Nucleotide-binding</keyword>
<dbReference type="GO" id="GO:0004674">
    <property type="term" value="F:protein serine/threonine kinase activity"/>
    <property type="evidence" value="ECO:0007669"/>
    <property type="project" value="UniProtKB-KW"/>
</dbReference>
<comment type="catalytic activity">
    <reaction evidence="8">
        <text>L-seryl-[protein] + ATP = O-phospho-L-seryl-[protein] + ADP + H(+)</text>
        <dbReference type="Rhea" id="RHEA:17989"/>
        <dbReference type="Rhea" id="RHEA-COMP:9863"/>
        <dbReference type="Rhea" id="RHEA-COMP:11604"/>
        <dbReference type="ChEBI" id="CHEBI:15378"/>
        <dbReference type="ChEBI" id="CHEBI:29999"/>
        <dbReference type="ChEBI" id="CHEBI:30616"/>
        <dbReference type="ChEBI" id="CHEBI:83421"/>
        <dbReference type="ChEBI" id="CHEBI:456216"/>
        <dbReference type="EC" id="2.7.11.1"/>
    </reaction>
</comment>
<gene>
    <name evidence="10" type="ORF">EZS28_004530</name>
</gene>
<organism evidence="10 11">
    <name type="scientific">Streblomastix strix</name>
    <dbReference type="NCBI Taxonomy" id="222440"/>
    <lineage>
        <taxon>Eukaryota</taxon>
        <taxon>Metamonada</taxon>
        <taxon>Preaxostyla</taxon>
        <taxon>Oxymonadida</taxon>
        <taxon>Streblomastigidae</taxon>
        <taxon>Streblomastix</taxon>
    </lineage>
</organism>
<dbReference type="Gene3D" id="1.10.510.10">
    <property type="entry name" value="Transferase(Phosphotransferase) domain 1"/>
    <property type="match status" value="1"/>
</dbReference>
<dbReference type="EMBL" id="SNRW01000650">
    <property type="protein sequence ID" value="KAA6399946.1"/>
    <property type="molecule type" value="Genomic_DNA"/>
</dbReference>
<keyword evidence="2" id="KW-0723">Serine/threonine-protein kinase</keyword>
<dbReference type="Pfam" id="PF00069">
    <property type="entry name" value="Pkinase"/>
    <property type="match status" value="1"/>
</dbReference>
<dbReference type="EC" id="2.7.11.1" evidence="1"/>
<feature type="domain" description="Protein kinase" evidence="9">
    <location>
        <begin position="10"/>
        <end position="105"/>
    </location>
</feature>
<evidence type="ECO:0000313" key="11">
    <source>
        <dbReference type="Proteomes" id="UP000324800"/>
    </source>
</evidence>
<evidence type="ECO:0000256" key="3">
    <source>
        <dbReference type="ARBA" id="ARBA00022679"/>
    </source>
</evidence>
<evidence type="ECO:0000313" key="10">
    <source>
        <dbReference type="EMBL" id="KAA6399946.1"/>
    </source>
</evidence>
<reference evidence="10 11" key="1">
    <citation type="submission" date="2019-03" db="EMBL/GenBank/DDBJ databases">
        <title>Single cell metagenomics reveals metabolic interactions within the superorganism composed of flagellate Streblomastix strix and complex community of Bacteroidetes bacteria on its surface.</title>
        <authorList>
            <person name="Treitli S.C."/>
            <person name="Kolisko M."/>
            <person name="Husnik F."/>
            <person name="Keeling P."/>
            <person name="Hampl V."/>
        </authorList>
    </citation>
    <scope>NUCLEOTIDE SEQUENCE [LARGE SCALE GENOMIC DNA]</scope>
    <source>
        <strain evidence="10">ST1C</strain>
    </source>
</reference>
<keyword evidence="3" id="KW-0808">Transferase</keyword>
<dbReference type="SUPFAM" id="SSF56112">
    <property type="entry name" value="Protein kinase-like (PK-like)"/>
    <property type="match status" value="1"/>
</dbReference>
<evidence type="ECO:0000256" key="7">
    <source>
        <dbReference type="ARBA" id="ARBA00047899"/>
    </source>
</evidence>
<evidence type="ECO:0000256" key="4">
    <source>
        <dbReference type="ARBA" id="ARBA00022741"/>
    </source>
</evidence>
<protein>
    <recommendedName>
        <fullName evidence="1">non-specific serine/threonine protein kinase</fullName>
        <ecNumber evidence="1">2.7.11.1</ecNumber>
    </recommendedName>
</protein>
<keyword evidence="5" id="KW-0418">Kinase</keyword>
<evidence type="ECO:0000259" key="9">
    <source>
        <dbReference type="PROSITE" id="PS50011"/>
    </source>
</evidence>
<dbReference type="InterPro" id="IPR000719">
    <property type="entry name" value="Prot_kinase_dom"/>
</dbReference>
<accession>A0A5J4WZN3</accession>
<evidence type="ECO:0000256" key="1">
    <source>
        <dbReference type="ARBA" id="ARBA00012513"/>
    </source>
</evidence>
<comment type="catalytic activity">
    <reaction evidence="7">
        <text>L-threonyl-[protein] + ATP = O-phospho-L-threonyl-[protein] + ADP + H(+)</text>
        <dbReference type="Rhea" id="RHEA:46608"/>
        <dbReference type="Rhea" id="RHEA-COMP:11060"/>
        <dbReference type="Rhea" id="RHEA-COMP:11605"/>
        <dbReference type="ChEBI" id="CHEBI:15378"/>
        <dbReference type="ChEBI" id="CHEBI:30013"/>
        <dbReference type="ChEBI" id="CHEBI:30616"/>
        <dbReference type="ChEBI" id="CHEBI:61977"/>
        <dbReference type="ChEBI" id="CHEBI:456216"/>
        <dbReference type="EC" id="2.7.11.1"/>
    </reaction>
</comment>
<sequence length="105" mass="12043">MEQEQQLLKSKGFQVIRKGGFGRVYEVHKQDLGVVAAKVMEEENFNFREWQEGVKLTQNIQNPFAVQLIESLQTKEYAVIVTEYANLGNLENITTSNKFLPIPVI</sequence>
<proteinExistence type="predicted"/>
<dbReference type="GO" id="GO:0005524">
    <property type="term" value="F:ATP binding"/>
    <property type="evidence" value="ECO:0007669"/>
    <property type="project" value="UniProtKB-KW"/>
</dbReference>
<keyword evidence="6" id="KW-0067">ATP-binding</keyword>
<name>A0A5J4WZN3_9EUKA</name>
<comment type="caution">
    <text evidence="10">The sequence shown here is derived from an EMBL/GenBank/DDBJ whole genome shotgun (WGS) entry which is preliminary data.</text>
</comment>
<dbReference type="PANTHER" id="PTHR24356">
    <property type="entry name" value="SERINE/THREONINE-PROTEIN KINASE"/>
    <property type="match status" value="1"/>
</dbReference>